<reference evidence="1" key="1">
    <citation type="submission" date="2014-11" db="EMBL/GenBank/DDBJ databases">
        <authorList>
            <person name="Amaro Gonzalez C."/>
        </authorList>
    </citation>
    <scope>NUCLEOTIDE SEQUENCE</scope>
</reference>
<dbReference type="AlphaFoldDB" id="A0A0E9UI88"/>
<organism evidence="1">
    <name type="scientific">Anguilla anguilla</name>
    <name type="common">European freshwater eel</name>
    <name type="synonym">Muraena anguilla</name>
    <dbReference type="NCBI Taxonomy" id="7936"/>
    <lineage>
        <taxon>Eukaryota</taxon>
        <taxon>Metazoa</taxon>
        <taxon>Chordata</taxon>
        <taxon>Craniata</taxon>
        <taxon>Vertebrata</taxon>
        <taxon>Euteleostomi</taxon>
        <taxon>Actinopterygii</taxon>
        <taxon>Neopterygii</taxon>
        <taxon>Teleostei</taxon>
        <taxon>Anguilliformes</taxon>
        <taxon>Anguillidae</taxon>
        <taxon>Anguilla</taxon>
    </lineage>
</organism>
<accession>A0A0E9UI88</accession>
<name>A0A0E9UI88_ANGAN</name>
<sequence length="17" mass="1804">MLTSGTGLGAWNLKINK</sequence>
<proteinExistence type="predicted"/>
<reference evidence="1" key="2">
    <citation type="journal article" date="2015" name="Fish Shellfish Immunol.">
        <title>Early steps in the European eel (Anguilla anguilla)-Vibrio vulnificus interaction in the gills: Role of the RtxA13 toxin.</title>
        <authorList>
            <person name="Callol A."/>
            <person name="Pajuelo D."/>
            <person name="Ebbesson L."/>
            <person name="Teles M."/>
            <person name="MacKenzie S."/>
            <person name="Amaro C."/>
        </authorList>
    </citation>
    <scope>NUCLEOTIDE SEQUENCE</scope>
</reference>
<dbReference type="EMBL" id="GBXM01043869">
    <property type="protein sequence ID" value="JAH64708.1"/>
    <property type="molecule type" value="Transcribed_RNA"/>
</dbReference>
<protein>
    <submittedName>
        <fullName evidence="1">Uncharacterized protein</fullName>
    </submittedName>
</protein>
<evidence type="ECO:0000313" key="1">
    <source>
        <dbReference type="EMBL" id="JAH64708.1"/>
    </source>
</evidence>